<keyword evidence="7 9" id="KW-0503">Monooxygenase</keyword>
<evidence type="ECO:0000256" key="9">
    <source>
        <dbReference type="RuleBase" id="RU000461"/>
    </source>
</evidence>
<keyword evidence="3 8" id="KW-0349">Heme</keyword>
<dbReference type="EMBL" id="JAAIUW010000009">
    <property type="protein sequence ID" value="KAF7815922.1"/>
    <property type="molecule type" value="Genomic_DNA"/>
</dbReference>
<comment type="cofactor">
    <cofactor evidence="1 8">
        <name>heme</name>
        <dbReference type="ChEBI" id="CHEBI:30413"/>
    </cofactor>
</comment>
<dbReference type="InterPro" id="IPR017972">
    <property type="entry name" value="Cyt_P450_CS"/>
</dbReference>
<evidence type="ECO:0000256" key="2">
    <source>
        <dbReference type="ARBA" id="ARBA00010617"/>
    </source>
</evidence>
<sequence>MSSGRKVSNSSSKLGRLPPGPWRVPLIGSFHHLVGHLPHRRLRELSQRYGPLMYLQLGQIPTIVVSSAEMAKEVLKTHDVVFAHRPRLPVSEIVFYGPSDIVFSPVGHHWKLLRKIASQELLNATRVRSLQAVWEKEVSSLMNTLSMEAGSCVNLSEKLFVTICGISSKSTFGKKQNYKGQLEEIMLVSELISNSATELYVSELFPSWKWLHIITGVSGRTREMCRKIDLVLQNIIVGEESKDVIKEEEGGGGGECLLKTLLNMKDQGDLTINQVKAVILDMITAGTDAPPTLIEWAMAEMIRSPKVMKKAQEEVRQVYRSKGYINETIFDELEYLKAVIKETLRLHPPPPLMAPRESTQTCEINGYTIQSGTQLLVNVWAIGRDPKYWGTSAEEFLPERFLNSPIDYKGFNFEFIPFGSGKRVCPGMSFGVASVEIVLANLLCHFDWELPGGTTPETLDMTEYMSSTLGRKNNLILIPISYNPISSSIN</sequence>
<dbReference type="PANTHER" id="PTHR47955">
    <property type="entry name" value="CYTOCHROME P450 FAMILY 71 PROTEIN"/>
    <property type="match status" value="1"/>
</dbReference>
<dbReference type="Pfam" id="PF00067">
    <property type="entry name" value="p450"/>
    <property type="match status" value="1"/>
</dbReference>
<dbReference type="GO" id="GO:0004497">
    <property type="term" value="F:monooxygenase activity"/>
    <property type="evidence" value="ECO:0007669"/>
    <property type="project" value="UniProtKB-KW"/>
</dbReference>
<dbReference type="PRINTS" id="PR00385">
    <property type="entry name" value="P450"/>
</dbReference>
<evidence type="ECO:0000313" key="11">
    <source>
        <dbReference type="Proteomes" id="UP000634136"/>
    </source>
</evidence>
<dbReference type="Gene3D" id="1.10.630.10">
    <property type="entry name" value="Cytochrome P450"/>
    <property type="match status" value="1"/>
</dbReference>
<evidence type="ECO:0000256" key="4">
    <source>
        <dbReference type="ARBA" id="ARBA00022723"/>
    </source>
</evidence>
<evidence type="ECO:0000256" key="8">
    <source>
        <dbReference type="PIRSR" id="PIRSR602401-1"/>
    </source>
</evidence>
<evidence type="ECO:0000256" key="5">
    <source>
        <dbReference type="ARBA" id="ARBA00023002"/>
    </source>
</evidence>
<dbReference type="FunFam" id="1.10.630.10:FF:000043">
    <property type="entry name" value="Cytochrome P450 99A2"/>
    <property type="match status" value="1"/>
</dbReference>
<dbReference type="GO" id="GO:0020037">
    <property type="term" value="F:heme binding"/>
    <property type="evidence" value="ECO:0007669"/>
    <property type="project" value="InterPro"/>
</dbReference>
<keyword evidence="5 9" id="KW-0560">Oxidoreductase</keyword>
<accession>A0A834T614</accession>
<dbReference type="GO" id="GO:0016705">
    <property type="term" value="F:oxidoreductase activity, acting on paired donors, with incorporation or reduction of molecular oxygen"/>
    <property type="evidence" value="ECO:0007669"/>
    <property type="project" value="InterPro"/>
</dbReference>
<keyword evidence="11" id="KW-1185">Reference proteome</keyword>
<comment type="similarity">
    <text evidence="2 9">Belongs to the cytochrome P450 family.</text>
</comment>
<organism evidence="10 11">
    <name type="scientific">Senna tora</name>
    <dbReference type="NCBI Taxonomy" id="362788"/>
    <lineage>
        <taxon>Eukaryota</taxon>
        <taxon>Viridiplantae</taxon>
        <taxon>Streptophyta</taxon>
        <taxon>Embryophyta</taxon>
        <taxon>Tracheophyta</taxon>
        <taxon>Spermatophyta</taxon>
        <taxon>Magnoliopsida</taxon>
        <taxon>eudicotyledons</taxon>
        <taxon>Gunneridae</taxon>
        <taxon>Pentapetalae</taxon>
        <taxon>rosids</taxon>
        <taxon>fabids</taxon>
        <taxon>Fabales</taxon>
        <taxon>Fabaceae</taxon>
        <taxon>Caesalpinioideae</taxon>
        <taxon>Cassia clade</taxon>
        <taxon>Senna</taxon>
    </lineage>
</organism>
<gene>
    <name evidence="10" type="ORF">G2W53_029891</name>
</gene>
<dbReference type="PRINTS" id="PR00463">
    <property type="entry name" value="EP450I"/>
</dbReference>
<dbReference type="SUPFAM" id="SSF48264">
    <property type="entry name" value="Cytochrome P450"/>
    <property type="match status" value="1"/>
</dbReference>
<reference evidence="10" key="1">
    <citation type="submission" date="2020-09" db="EMBL/GenBank/DDBJ databases">
        <title>Genome-Enabled Discovery of Anthraquinone Biosynthesis in Senna tora.</title>
        <authorList>
            <person name="Kang S.-H."/>
            <person name="Pandey R.P."/>
            <person name="Lee C.-M."/>
            <person name="Sim J.-S."/>
            <person name="Jeong J.-T."/>
            <person name="Choi B.-S."/>
            <person name="Jung M."/>
            <person name="Ginzburg D."/>
            <person name="Zhao K."/>
            <person name="Won S.Y."/>
            <person name="Oh T.-J."/>
            <person name="Yu Y."/>
            <person name="Kim N.-H."/>
            <person name="Lee O.R."/>
            <person name="Lee T.-H."/>
            <person name="Bashyal P."/>
            <person name="Kim T.-S."/>
            <person name="Lee W.-H."/>
            <person name="Kawkins C."/>
            <person name="Kim C.-K."/>
            <person name="Kim J.S."/>
            <person name="Ahn B.O."/>
            <person name="Rhee S.Y."/>
            <person name="Sohng J.K."/>
        </authorList>
    </citation>
    <scope>NUCLEOTIDE SEQUENCE</scope>
    <source>
        <tissue evidence="10">Leaf</tissue>
    </source>
</reference>
<protein>
    <submittedName>
        <fullName evidence="10">Premnaspirodiene oxygenase-like</fullName>
    </submittedName>
</protein>
<evidence type="ECO:0000313" key="10">
    <source>
        <dbReference type="EMBL" id="KAF7815922.1"/>
    </source>
</evidence>
<feature type="binding site" description="axial binding residue" evidence="8">
    <location>
        <position position="425"/>
    </location>
    <ligand>
        <name>heme</name>
        <dbReference type="ChEBI" id="CHEBI:30413"/>
    </ligand>
    <ligandPart>
        <name>Fe</name>
        <dbReference type="ChEBI" id="CHEBI:18248"/>
    </ligandPart>
</feature>
<keyword evidence="6 8" id="KW-0408">Iron</keyword>
<dbReference type="AlphaFoldDB" id="A0A834T614"/>
<dbReference type="GO" id="GO:0005506">
    <property type="term" value="F:iron ion binding"/>
    <property type="evidence" value="ECO:0007669"/>
    <property type="project" value="InterPro"/>
</dbReference>
<dbReference type="PANTHER" id="PTHR47955:SF8">
    <property type="entry name" value="CYTOCHROME P450 71D11-LIKE"/>
    <property type="match status" value="1"/>
</dbReference>
<dbReference type="InterPro" id="IPR002401">
    <property type="entry name" value="Cyt_P450_E_grp-I"/>
</dbReference>
<comment type="caution">
    <text evidence="10">The sequence shown here is derived from an EMBL/GenBank/DDBJ whole genome shotgun (WGS) entry which is preliminary data.</text>
</comment>
<dbReference type="InterPro" id="IPR036396">
    <property type="entry name" value="Cyt_P450_sf"/>
</dbReference>
<name>A0A834T614_9FABA</name>
<evidence type="ECO:0000256" key="6">
    <source>
        <dbReference type="ARBA" id="ARBA00023004"/>
    </source>
</evidence>
<dbReference type="OrthoDB" id="1403009at2759"/>
<dbReference type="InterPro" id="IPR001128">
    <property type="entry name" value="Cyt_P450"/>
</dbReference>
<proteinExistence type="inferred from homology"/>
<evidence type="ECO:0000256" key="3">
    <source>
        <dbReference type="ARBA" id="ARBA00022617"/>
    </source>
</evidence>
<dbReference type="Proteomes" id="UP000634136">
    <property type="component" value="Unassembled WGS sequence"/>
</dbReference>
<dbReference type="CDD" id="cd11072">
    <property type="entry name" value="CYP71-like"/>
    <property type="match status" value="1"/>
</dbReference>
<evidence type="ECO:0000256" key="7">
    <source>
        <dbReference type="ARBA" id="ARBA00023033"/>
    </source>
</evidence>
<dbReference type="PROSITE" id="PS00086">
    <property type="entry name" value="CYTOCHROME_P450"/>
    <property type="match status" value="1"/>
</dbReference>
<evidence type="ECO:0000256" key="1">
    <source>
        <dbReference type="ARBA" id="ARBA00001971"/>
    </source>
</evidence>
<keyword evidence="4 8" id="KW-0479">Metal-binding</keyword>